<dbReference type="Pfam" id="PF08576">
    <property type="entry name" value="DUF1764"/>
    <property type="match status" value="1"/>
</dbReference>
<dbReference type="InterPro" id="IPR013885">
    <property type="entry name" value="DUF1764_euk"/>
</dbReference>
<gene>
    <name evidence="2" type="ORF">QR46_2492</name>
</gene>
<comment type="caution">
    <text evidence="2">The sequence shown here is derived from an EMBL/GenBank/DDBJ whole genome shotgun (WGS) entry which is preliminary data.</text>
</comment>
<dbReference type="PANTHER" id="PTHR34066">
    <property type="entry name" value="GROWTH FACTOR 2"/>
    <property type="match status" value="1"/>
</dbReference>
<evidence type="ECO:0000256" key="1">
    <source>
        <dbReference type="SAM" id="MobiDB-lite"/>
    </source>
</evidence>
<evidence type="ECO:0008006" key="4">
    <source>
        <dbReference type="Google" id="ProtNLM"/>
    </source>
</evidence>
<feature type="region of interest" description="Disordered" evidence="1">
    <location>
        <begin position="1"/>
        <end position="42"/>
    </location>
</feature>
<dbReference type="OrthoDB" id="20835at2759"/>
<organism evidence="2 3">
    <name type="scientific">Giardia duodenalis assemblage B</name>
    <dbReference type="NCBI Taxonomy" id="1394984"/>
    <lineage>
        <taxon>Eukaryota</taxon>
        <taxon>Metamonada</taxon>
        <taxon>Diplomonadida</taxon>
        <taxon>Hexamitidae</taxon>
        <taxon>Giardiinae</taxon>
        <taxon>Giardia</taxon>
    </lineage>
</organism>
<reference evidence="2 3" key="1">
    <citation type="journal article" date="2015" name="Mol. Biochem. Parasitol.">
        <title>Identification of polymorphic genes for use in assemblage B genotyping assays through comparative genomics of multiple assemblage B Giardia duodenalis isolates.</title>
        <authorList>
            <person name="Wielinga C."/>
            <person name="Thompson R.C."/>
            <person name="Monis P."/>
            <person name="Ryan U."/>
        </authorList>
    </citation>
    <scope>NUCLEOTIDE SEQUENCE [LARGE SCALE GENOMIC DNA]</scope>
    <source>
        <strain evidence="2 3">BAH15c1</strain>
    </source>
</reference>
<dbReference type="AlphaFoldDB" id="A0A132NTZ4"/>
<evidence type="ECO:0000313" key="3">
    <source>
        <dbReference type="Proteomes" id="UP000070089"/>
    </source>
</evidence>
<protein>
    <recommendedName>
        <fullName evidence="4">DUF1764 domain-containing protein</fullName>
    </recommendedName>
</protein>
<dbReference type="PANTHER" id="PTHR34066:SF1">
    <property type="entry name" value="DUF1764 FAMILY PROTEIN"/>
    <property type="match status" value="1"/>
</dbReference>
<name>A0A132NTZ4_GIAIN</name>
<dbReference type="EMBL" id="JXTI01000066">
    <property type="protein sequence ID" value="KWX13525.1"/>
    <property type="molecule type" value="Genomic_DNA"/>
</dbReference>
<proteinExistence type="predicted"/>
<dbReference type="VEuPathDB" id="GiardiaDB:QR46_2492"/>
<evidence type="ECO:0000313" key="2">
    <source>
        <dbReference type="EMBL" id="KWX13525.1"/>
    </source>
</evidence>
<sequence>MVRKSKGCVTGSAIRPERSEMKPRKAVLRASKDREETLHNRGNNCLEEAIDAEDMQDNELEDKQQIRAFLKARKARLAEGREKKLDDPAATLPEDLPIVKHRSRTKEGYYIYTPDELKMGLPGSGLTDKCPFDCDCCF</sequence>
<feature type="compositionally biased region" description="Basic and acidic residues" evidence="1">
    <location>
        <begin position="30"/>
        <end position="39"/>
    </location>
</feature>
<dbReference type="Proteomes" id="UP000070089">
    <property type="component" value="Unassembled WGS sequence"/>
</dbReference>
<accession>A0A132NTZ4</accession>